<evidence type="ECO:0000313" key="2">
    <source>
        <dbReference type="Proteomes" id="UP000323597"/>
    </source>
</evidence>
<accession>A0A5D2W4K8</accession>
<gene>
    <name evidence="1" type="ORF">E1A91_D01G083400v1</name>
</gene>
<evidence type="ECO:0000313" key="1">
    <source>
        <dbReference type="EMBL" id="TYI96588.1"/>
    </source>
</evidence>
<dbReference type="AlphaFoldDB" id="A0A5D2W4K8"/>
<protein>
    <submittedName>
        <fullName evidence="1">Uncharacterized protein</fullName>
    </submittedName>
</protein>
<name>A0A5D2W4K8_GOSMU</name>
<reference evidence="1 2" key="1">
    <citation type="submission" date="2019-07" db="EMBL/GenBank/DDBJ databases">
        <title>WGS assembly of Gossypium mustelinum.</title>
        <authorList>
            <person name="Chen Z.J."/>
            <person name="Sreedasyam A."/>
            <person name="Ando A."/>
            <person name="Song Q."/>
            <person name="De L."/>
            <person name="Hulse-Kemp A."/>
            <person name="Ding M."/>
            <person name="Ye W."/>
            <person name="Kirkbride R."/>
            <person name="Jenkins J."/>
            <person name="Plott C."/>
            <person name="Lovell J."/>
            <person name="Lin Y.-M."/>
            <person name="Vaughn R."/>
            <person name="Liu B."/>
            <person name="Li W."/>
            <person name="Simpson S."/>
            <person name="Scheffler B."/>
            <person name="Saski C."/>
            <person name="Grover C."/>
            <person name="Hu G."/>
            <person name="Conover J."/>
            <person name="Carlson J."/>
            <person name="Shu S."/>
            <person name="Boston L."/>
            <person name="Williams M."/>
            <person name="Peterson D."/>
            <person name="Mcgee K."/>
            <person name="Jones D."/>
            <person name="Wendel J."/>
            <person name="Stelly D."/>
            <person name="Grimwood J."/>
            <person name="Schmutz J."/>
        </authorList>
    </citation>
    <scope>NUCLEOTIDE SEQUENCE [LARGE SCALE GENOMIC DNA]</scope>
    <source>
        <strain evidence="1">1408120.09</strain>
    </source>
</reference>
<dbReference type="Proteomes" id="UP000323597">
    <property type="component" value="Chromosome D01"/>
</dbReference>
<sequence length="43" mass="4886">MSSTFEFQRTKLFSEAEKTAGPDRLLSLSHTLSFETINLCDFS</sequence>
<keyword evidence="2" id="KW-1185">Reference proteome</keyword>
<proteinExistence type="predicted"/>
<organism evidence="1 2">
    <name type="scientific">Gossypium mustelinum</name>
    <name type="common">Cotton</name>
    <name type="synonym">Gossypium caicoense</name>
    <dbReference type="NCBI Taxonomy" id="34275"/>
    <lineage>
        <taxon>Eukaryota</taxon>
        <taxon>Viridiplantae</taxon>
        <taxon>Streptophyta</taxon>
        <taxon>Embryophyta</taxon>
        <taxon>Tracheophyta</taxon>
        <taxon>Spermatophyta</taxon>
        <taxon>Magnoliopsida</taxon>
        <taxon>eudicotyledons</taxon>
        <taxon>Gunneridae</taxon>
        <taxon>Pentapetalae</taxon>
        <taxon>rosids</taxon>
        <taxon>malvids</taxon>
        <taxon>Malvales</taxon>
        <taxon>Malvaceae</taxon>
        <taxon>Malvoideae</taxon>
        <taxon>Gossypium</taxon>
    </lineage>
</organism>
<dbReference type="EMBL" id="CM017649">
    <property type="protein sequence ID" value="TYI96588.1"/>
    <property type="molecule type" value="Genomic_DNA"/>
</dbReference>